<organism evidence="1">
    <name type="scientific">bioreactor metagenome</name>
    <dbReference type="NCBI Taxonomy" id="1076179"/>
    <lineage>
        <taxon>unclassified sequences</taxon>
        <taxon>metagenomes</taxon>
        <taxon>ecological metagenomes</taxon>
    </lineage>
</organism>
<accession>A0A645AVH6</accession>
<dbReference type="AlphaFoldDB" id="A0A645AVH6"/>
<evidence type="ECO:0000313" key="1">
    <source>
        <dbReference type="EMBL" id="MPM57137.1"/>
    </source>
</evidence>
<name>A0A645AVH6_9ZZZZ</name>
<comment type="caution">
    <text evidence="1">The sequence shown here is derived from an EMBL/GenBank/DDBJ whole genome shotgun (WGS) entry which is preliminary data.</text>
</comment>
<gene>
    <name evidence="1" type="ORF">SDC9_103958</name>
</gene>
<dbReference type="EMBL" id="VSSQ01016110">
    <property type="protein sequence ID" value="MPM57137.1"/>
    <property type="molecule type" value="Genomic_DNA"/>
</dbReference>
<protein>
    <submittedName>
        <fullName evidence="1">Uncharacterized protein</fullName>
    </submittedName>
</protein>
<proteinExistence type="predicted"/>
<sequence length="77" mass="8501">MKVIGHDDDLIYVRFQCRDIPNTIAIFSGSTRIDIDTNADIGVFISQIPVKFAQKGTVTIAQTLVNFATVFNININA</sequence>
<reference evidence="1" key="1">
    <citation type="submission" date="2019-08" db="EMBL/GenBank/DDBJ databases">
        <authorList>
            <person name="Kucharzyk K."/>
            <person name="Murdoch R.W."/>
            <person name="Higgins S."/>
            <person name="Loffler F."/>
        </authorList>
    </citation>
    <scope>NUCLEOTIDE SEQUENCE</scope>
</reference>